<accession>A0A2W7KG16</accession>
<comment type="caution">
    <text evidence="2">The sequence shown here is derived from an EMBL/GenBank/DDBJ whole genome shotgun (WGS) entry which is preliminary data.</text>
</comment>
<reference evidence="2 3" key="1">
    <citation type="submission" date="2018-06" db="EMBL/GenBank/DDBJ databases">
        <title>Genomic Encyclopedia of Archaeal and Bacterial Type Strains, Phase II (KMG-II): from individual species to whole genera.</title>
        <authorList>
            <person name="Goeker M."/>
        </authorList>
    </citation>
    <scope>NUCLEOTIDE SEQUENCE [LARGE SCALE GENOMIC DNA]</scope>
    <source>
        <strain evidence="2 3">DSM 24525</strain>
    </source>
</reference>
<evidence type="ECO:0000313" key="3">
    <source>
        <dbReference type="Proteomes" id="UP000249688"/>
    </source>
</evidence>
<gene>
    <name evidence="2" type="ORF">C8P66_109116</name>
</gene>
<dbReference type="EMBL" id="QKYU01000009">
    <property type="protein sequence ID" value="PZW46619.1"/>
    <property type="molecule type" value="Genomic_DNA"/>
</dbReference>
<feature type="chain" id="PRO_5015894556" description="DUF4412 domain-containing protein" evidence="1">
    <location>
        <begin position="18"/>
        <end position="202"/>
    </location>
</feature>
<dbReference type="AlphaFoldDB" id="A0A2W7KG16"/>
<name>A0A2W7KG16_9PROT</name>
<feature type="signal peptide" evidence="1">
    <location>
        <begin position="1"/>
        <end position="17"/>
    </location>
</feature>
<evidence type="ECO:0008006" key="4">
    <source>
        <dbReference type="Google" id="ProtNLM"/>
    </source>
</evidence>
<sequence>MRAAPLALILFAAPALAQDRPPAMQPTRDVAVTYRTNGGETVSMAWQANANRMRMDMPAQSAAMIVDMGARTAIMVMEPQRMAMRMAFDPSNLPFNPAAPDPSMRFVRDGTATVAGLTCTNWRMEGGPHGTGNGCITADGVMLRGSGQSGGNAGSIEATEVRYGAQDPARFQVPAGYQTMDMGNLGAGAMPPGLAGRGPRGK</sequence>
<organism evidence="2 3">
    <name type="scientific">Humitalea rosea</name>
    <dbReference type="NCBI Taxonomy" id="990373"/>
    <lineage>
        <taxon>Bacteria</taxon>
        <taxon>Pseudomonadati</taxon>
        <taxon>Pseudomonadota</taxon>
        <taxon>Alphaproteobacteria</taxon>
        <taxon>Acetobacterales</taxon>
        <taxon>Roseomonadaceae</taxon>
        <taxon>Humitalea</taxon>
    </lineage>
</organism>
<evidence type="ECO:0000313" key="2">
    <source>
        <dbReference type="EMBL" id="PZW46619.1"/>
    </source>
</evidence>
<evidence type="ECO:0000256" key="1">
    <source>
        <dbReference type="SAM" id="SignalP"/>
    </source>
</evidence>
<keyword evidence="3" id="KW-1185">Reference proteome</keyword>
<protein>
    <recommendedName>
        <fullName evidence="4">DUF4412 domain-containing protein</fullName>
    </recommendedName>
</protein>
<proteinExistence type="predicted"/>
<keyword evidence="1" id="KW-0732">Signal</keyword>
<dbReference type="RefSeq" id="WP_245903379.1">
    <property type="nucleotide sequence ID" value="NZ_QKYU01000009.1"/>
</dbReference>
<dbReference type="Proteomes" id="UP000249688">
    <property type="component" value="Unassembled WGS sequence"/>
</dbReference>